<sequence length="150" mass="16878">MIRKILKEDNIHLNIESKNKEDIINILANSLEKTGDLVNKNIFIEDIFKRESQGITGLESGLAIPHGKSMGVKNTSLAVARLKHPIEWETLDGDPVDLIVLFAVTLEDKNDTHIKILSKVAGNLAEDENVKFLKEVQDKNEIIKILGKEW</sequence>
<keyword evidence="3" id="KW-0762">Sugar transport</keyword>
<dbReference type="PANTHER" id="PTHR47738:SF2">
    <property type="entry name" value="PTS SYSTEM FRUCTOSE-LIKE EIIA COMPONENT"/>
    <property type="match status" value="1"/>
</dbReference>
<keyword evidence="7" id="KW-0670">Pyruvate</keyword>
<name>U7VE34_9FUSO</name>
<dbReference type="GO" id="GO:0016020">
    <property type="term" value="C:membrane"/>
    <property type="evidence" value="ECO:0007669"/>
    <property type="project" value="InterPro"/>
</dbReference>
<gene>
    <name evidence="7" type="ORF">HMPREF0202_00438</name>
</gene>
<feature type="domain" description="PTS EIIA type-2" evidence="6">
    <location>
        <begin position="4"/>
        <end position="149"/>
    </location>
</feature>
<dbReference type="PROSITE" id="PS51094">
    <property type="entry name" value="PTS_EIIA_TYPE_2"/>
    <property type="match status" value="1"/>
</dbReference>
<proteinExistence type="predicted"/>
<dbReference type="Gene3D" id="3.40.930.10">
    <property type="entry name" value="Mannitol-specific EII, Chain A"/>
    <property type="match status" value="1"/>
</dbReference>
<dbReference type="InterPro" id="IPR004715">
    <property type="entry name" value="PTS_IIA_fruc"/>
</dbReference>
<evidence type="ECO:0000256" key="4">
    <source>
        <dbReference type="ARBA" id="ARBA00022679"/>
    </source>
</evidence>
<dbReference type="CDD" id="cd00211">
    <property type="entry name" value="PTS_IIA_fru"/>
    <property type="match status" value="1"/>
</dbReference>
<reference evidence="7 8" key="1">
    <citation type="submission" date="2013-08" db="EMBL/GenBank/DDBJ databases">
        <authorList>
            <person name="Weinstock G."/>
            <person name="Sodergren E."/>
            <person name="Wylie T."/>
            <person name="Fulton L."/>
            <person name="Fulton R."/>
            <person name="Fronick C."/>
            <person name="O'Laughlin M."/>
            <person name="Godfrey J."/>
            <person name="Miner T."/>
            <person name="Herter B."/>
            <person name="Appelbaum E."/>
            <person name="Cordes M."/>
            <person name="Lek S."/>
            <person name="Wollam A."/>
            <person name="Pepin K.H."/>
            <person name="Palsikar V.B."/>
            <person name="Mitreva M."/>
            <person name="Wilson R.K."/>
        </authorList>
    </citation>
    <scope>NUCLEOTIDE SEQUENCE [LARGE SCALE GENOMIC DNA]</scope>
    <source>
        <strain evidence="7 8">ATCC BAA-474</strain>
    </source>
</reference>
<keyword evidence="1" id="KW-0813">Transport</keyword>
<keyword evidence="4 7" id="KW-0808">Transferase</keyword>
<dbReference type="InterPro" id="IPR051541">
    <property type="entry name" value="PTS_SugarTrans_NitroReg"/>
</dbReference>
<dbReference type="RefSeq" id="WP_023049986.1">
    <property type="nucleotide sequence ID" value="NZ_CP173065.2"/>
</dbReference>
<dbReference type="Proteomes" id="UP000017081">
    <property type="component" value="Unassembled WGS sequence"/>
</dbReference>
<dbReference type="EMBL" id="AXZF01000015">
    <property type="protein sequence ID" value="ERT69746.1"/>
    <property type="molecule type" value="Genomic_DNA"/>
</dbReference>
<dbReference type="HOGENOM" id="CLU_072531_5_1_0"/>
<dbReference type="eggNOG" id="COG1762">
    <property type="taxonomic scope" value="Bacteria"/>
</dbReference>
<accession>U7VE34</accession>
<evidence type="ECO:0000256" key="5">
    <source>
        <dbReference type="ARBA" id="ARBA00022683"/>
    </source>
</evidence>
<keyword evidence="5" id="KW-0598">Phosphotransferase system</keyword>
<comment type="caution">
    <text evidence="7">The sequence shown here is derived from an EMBL/GenBank/DDBJ whole genome shotgun (WGS) entry which is preliminary data.</text>
</comment>
<evidence type="ECO:0000256" key="2">
    <source>
        <dbReference type="ARBA" id="ARBA00022553"/>
    </source>
</evidence>
<evidence type="ECO:0000313" key="7">
    <source>
        <dbReference type="EMBL" id="ERT69746.1"/>
    </source>
</evidence>
<dbReference type="SUPFAM" id="SSF55804">
    <property type="entry name" value="Phoshotransferase/anion transport protein"/>
    <property type="match status" value="1"/>
</dbReference>
<evidence type="ECO:0000259" key="6">
    <source>
        <dbReference type="PROSITE" id="PS51094"/>
    </source>
</evidence>
<dbReference type="GO" id="GO:0009401">
    <property type="term" value="P:phosphoenolpyruvate-dependent sugar phosphotransferase system"/>
    <property type="evidence" value="ECO:0007669"/>
    <property type="project" value="UniProtKB-KW"/>
</dbReference>
<organism evidence="7 8">
    <name type="scientific">Cetobacterium somerae ATCC BAA-474</name>
    <dbReference type="NCBI Taxonomy" id="1319815"/>
    <lineage>
        <taxon>Bacteria</taxon>
        <taxon>Fusobacteriati</taxon>
        <taxon>Fusobacteriota</taxon>
        <taxon>Fusobacteriia</taxon>
        <taxon>Fusobacteriales</taxon>
        <taxon>Fusobacteriaceae</taxon>
        <taxon>Cetobacterium</taxon>
    </lineage>
</organism>
<dbReference type="AlphaFoldDB" id="U7VE34"/>
<keyword evidence="2" id="KW-0597">Phosphoprotein</keyword>
<dbReference type="STRING" id="1319815.HMPREF0202_00438"/>
<protein>
    <submittedName>
        <fullName evidence="7">Phosphoenolpyruvate-dependent sugar phosphotransferase system, EIIA 2</fullName>
    </submittedName>
</protein>
<dbReference type="InterPro" id="IPR002178">
    <property type="entry name" value="PTS_EIIA_type-2_dom"/>
</dbReference>
<dbReference type="GO" id="GO:0008982">
    <property type="term" value="F:protein-N(PI)-phosphohistidine-sugar phosphotransferase activity"/>
    <property type="evidence" value="ECO:0007669"/>
    <property type="project" value="InterPro"/>
</dbReference>
<dbReference type="InterPro" id="IPR016152">
    <property type="entry name" value="PTrfase/Anion_transptr"/>
</dbReference>
<evidence type="ECO:0000256" key="1">
    <source>
        <dbReference type="ARBA" id="ARBA00022448"/>
    </source>
</evidence>
<evidence type="ECO:0000256" key="3">
    <source>
        <dbReference type="ARBA" id="ARBA00022597"/>
    </source>
</evidence>
<evidence type="ECO:0000313" key="8">
    <source>
        <dbReference type="Proteomes" id="UP000017081"/>
    </source>
</evidence>
<dbReference type="NCBIfam" id="TIGR00848">
    <property type="entry name" value="fruA"/>
    <property type="match status" value="1"/>
</dbReference>
<dbReference type="PANTHER" id="PTHR47738">
    <property type="entry name" value="PTS SYSTEM FRUCTOSE-LIKE EIIA COMPONENT-RELATED"/>
    <property type="match status" value="1"/>
</dbReference>
<keyword evidence="8" id="KW-1185">Reference proteome</keyword>
<dbReference type="Pfam" id="PF00359">
    <property type="entry name" value="PTS_EIIA_2"/>
    <property type="match status" value="1"/>
</dbReference>